<accession>A0A1L7WNW8</accession>
<gene>
    <name evidence="2" type="ORF">PAC_04347</name>
</gene>
<reference evidence="2 3" key="1">
    <citation type="submission" date="2016-03" db="EMBL/GenBank/DDBJ databases">
        <authorList>
            <person name="Ploux O."/>
        </authorList>
    </citation>
    <scope>NUCLEOTIDE SEQUENCE [LARGE SCALE GENOMIC DNA]</scope>
    <source>
        <strain evidence="2 3">UAMH 11012</strain>
    </source>
</reference>
<sequence length="116" mass="12721">MPFMRVDGGSVLAPDEPDDPDPAEAEVQRPQNAPTPLAGNKPSNLPNLNLATGKKRAGALTHQLDNVCKGKKEGKKEEEDKSSLRINVESDLGLEVNLTANLFFGCVLQERRWTRK</sequence>
<organism evidence="2 3">
    <name type="scientific">Phialocephala subalpina</name>
    <dbReference type="NCBI Taxonomy" id="576137"/>
    <lineage>
        <taxon>Eukaryota</taxon>
        <taxon>Fungi</taxon>
        <taxon>Dikarya</taxon>
        <taxon>Ascomycota</taxon>
        <taxon>Pezizomycotina</taxon>
        <taxon>Leotiomycetes</taxon>
        <taxon>Helotiales</taxon>
        <taxon>Mollisiaceae</taxon>
        <taxon>Phialocephala</taxon>
        <taxon>Phialocephala fortinii species complex</taxon>
    </lineage>
</organism>
<evidence type="ECO:0000313" key="2">
    <source>
        <dbReference type="EMBL" id="CZR54463.1"/>
    </source>
</evidence>
<dbReference type="EMBL" id="FJOG01000005">
    <property type="protein sequence ID" value="CZR54463.1"/>
    <property type="molecule type" value="Genomic_DNA"/>
</dbReference>
<feature type="compositionally biased region" description="Polar residues" evidence="1">
    <location>
        <begin position="41"/>
        <end position="50"/>
    </location>
</feature>
<name>A0A1L7WNW8_9HELO</name>
<dbReference type="Proteomes" id="UP000184330">
    <property type="component" value="Unassembled WGS sequence"/>
</dbReference>
<evidence type="ECO:0000256" key="1">
    <source>
        <dbReference type="SAM" id="MobiDB-lite"/>
    </source>
</evidence>
<evidence type="ECO:0000313" key="3">
    <source>
        <dbReference type="Proteomes" id="UP000184330"/>
    </source>
</evidence>
<feature type="compositionally biased region" description="Acidic residues" evidence="1">
    <location>
        <begin position="15"/>
        <end position="24"/>
    </location>
</feature>
<protein>
    <submittedName>
        <fullName evidence="2">Uncharacterized protein</fullName>
    </submittedName>
</protein>
<proteinExistence type="predicted"/>
<feature type="region of interest" description="Disordered" evidence="1">
    <location>
        <begin position="1"/>
        <end position="50"/>
    </location>
</feature>
<dbReference type="AlphaFoldDB" id="A0A1L7WNW8"/>
<keyword evidence="3" id="KW-1185">Reference proteome</keyword>